<evidence type="ECO:0000313" key="8">
    <source>
        <dbReference type="Proteomes" id="UP000552644"/>
    </source>
</evidence>
<feature type="chain" id="PRO_5031009958" description="Streptogrisin B" evidence="6">
    <location>
        <begin position="24"/>
        <end position="215"/>
    </location>
</feature>
<keyword evidence="8" id="KW-1185">Reference proteome</keyword>
<keyword evidence="2" id="KW-0645">Protease</keyword>
<organism evidence="7 8">
    <name type="scientific">Streptosporangium saharense</name>
    <dbReference type="NCBI Taxonomy" id="1706840"/>
    <lineage>
        <taxon>Bacteria</taxon>
        <taxon>Bacillati</taxon>
        <taxon>Actinomycetota</taxon>
        <taxon>Actinomycetes</taxon>
        <taxon>Streptosporangiales</taxon>
        <taxon>Streptosporangiaceae</taxon>
        <taxon>Streptosporangium</taxon>
    </lineage>
</organism>
<keyword evidence="6" id="KW-0732">Signal</keyword>
<dbReference type="Gene3D" id="2.40.10.10">
    <property type="entry name" value="Trypsin-like serine proteases"/>
    <property type="match status" value="2"/>
</dbReference>
<evidence type="ECO:0000256" key="2">
    <source>
        <dbReference type="ARBA" id="ARBA00022670"/>
    </source>
</evidence>
<dbReference type="SUPFAM" id="SSF50494">
    <property type="entry name" value="Trypsin-like serine proteases"/>
    <property type="match status" value="1"/>
</dbReference>
<protein>
    <recommendedName>
        <fullName evidence="9">Streptogrisin B</fullName>
    </recommendedName>
</protein>
<evidence type="ECO:0000313" key="7">
    <source>
        <dbReference type="EMBL" id="MBB4918417.1"/>
    </source>
</evidence>
<dbReference type="InterPro" id="IPR001316">
    <property type="entry name" value="Pept_S1A_streptogrisin"/>
</dbReference>
<reference evidence="7 8" key="1">
    <citation type="submission" date="2020-08" db="EMBL/GenBank/DDBJ databases">
        <title>Genomic Encyclopedia of Type Strains, Phase III (KMG-III): the genomes of soil and plant-associated and newly described type strains.</title>
        <authorList>
            <person name="Whitman W."/>
        </authorList>
    </citation>
    <scope>NUCLEOTIDE SEQUENCE [LARGE SCALE GENOMIC DNA]</scope>
    <source>
        <strain evidence="7 8">CECT 8840</strain>
    </source>
</reference>
<comment type="caution">
    <text evidence="7">The sequence shown here is derived from an EMBL/GenBank/DDBJ whole genome shotgun (WGS) entry which is preliminary data.</text>
</comment>
<dbReference type="GO" id="GO:0004252">
    <property type="term" value="F:serine-type endopeptidase activity"/>
    <property type="evidence" value="ECO:0007669"/>
    <property type="project" value="InterPro"/>
</dbReference>
<dbReference type="EMBL" id="JACHJP010000006">
    <property type="protein sequence ID" value="MBB4918417.1"/>
    <property type="molecule type" value="Genomic_DNA"/>
</dbReference>
<dbReference type="CDD" id="cd21112">
    <property type="entry name" value="alphaLP-like"/>
    <property type="match status" value="1"/>
</dbReference>
<evidence type="ECO:0000256" key="3">
    <source>
        <dbReference type="ARBA" id="ARBA00022801"/>
    </source>
</evidence>
<dbReference type="PRINTS" id="PR00861">
    <property type="entry name" value="ALYTICPTASE"/>
</dbReference>
<keyword evidence="4" id="KW-0720">Serine protease</keyword>
<accession>A0A7W7VPX5</accession>
<evidence type="ECO:0008006" key="9">
    <source>
        <dbReference type="Google" id="ProtNLM"/>
    </source>
</evidence>
<evidence type="ECO:0000256" key="1">
    <source>
        <dbReference type="ARBA" id="ARBA00007664"/>
    </source>
</evidence>
<evidence type="ECO:0000256" key="4">
    <source>
        <dbReference type="ARBA" id="ARBA00022825"/>
    </source>
</evidence>
<dbReference type="AlphaFoldDB" id="A0A7W7VPX5"/>
<dbReference type="InterPro" id="IPR043504">
    <property type="entry name" value="Peptidase_S1_PA_chymotrypsin"/>
</dbReference>
<dbReference type="InterPro" id="IPR009003">
    <property type="entry name" value="Peptidase_S1_PA"/>
</dbReference>
<comment type="similarity">
    <text evidence="1">Belongs to the peptidase S1 family.</text>
</comment>
<evidence type="ECO:0000256" key="5">
    <source>
        <dbReference type="ARBA" id="ARBA00023157"/>
    </source>
</evidence>
<gene>
    <name evidence="7" type="ORF">FHS44_005544</name>
</gene>
<feature type="signal peptide" evidence="6">
    <location>
        <begin position="1"/>
        <end position="23"/>
    </location>
</feature>
<keyword evidence="3" id="KW-0378">Hydrolase</keyword>
<evidence type="ECO:0000256" key="6">
    <source>
        <dbReference type="SAM" id="SignalP"/>
    </source>
</evidence>
<name>A0A7W7VPX5_9ACTN</name>
<proteinExistence type="inferred from homology"/>
<sequence>MMRRIALLLIFGLLVLSPGAAFAEVGGVQATPIYVGDSFGPNCAVGATVKGGFVTSGKCGAPGQVIRTSTGVVVGTVRASTYPNPSSAWVSVTSAWEPVGAYRYFGGQNMPVLGSTPAPVGSSVCGVSPTTGWRCGILQSRNVSVSFPDGTLHGLLLTNICFEPGTPLGSPLFSGGQLQGLLVGFSGNCSSGGRSYYTPINEILQRYGLTLLTSS</sequence>
<dbReference type="GO" id="GO:0006508">
    <property type="term" value="P:proteolysis"/>
    <property type="evidence" value="ECO:0007669"/>
    <property type="project" value="UniProtKB-KW"/>
</dbReference>
<keyword evidence="5" id="KW-1015">Disulfide bond</keyword>
<dbReference type="Proteomes" id="UP000552644">
    <property type="component" value="Unassembled WGS sequence"/>
</dbReference>
<dbReference type="RefSeq" id="WP_184719634.1">
    <property type="nucleotide sequence ID" value="NZ_JACHJP010000006.1"/>
</dbReference>